<protein>
    <recommendedName>
        <fullName evidence="2">FP protein C-terminal domain-containing protein</fullName>
    </recommendedName>
</protein>
<evidence type="ECO:0000313" key="4">
    <source>
        <dbReference type="Proteomes" id="UP001159405"/>
    </source>
</evidence>
<evidence type="ECO:0000256" key="1">
    <source>
        <dbReference type="SAM" id="Coils"/>
    </source>
</evidence>
<reference evidence="3 4" key="1">
    <citation type="submission" date="2022-05" db="EMBL/GenBank/DDBJ databases">
        <authorList>
            <consortium name="Genoscope - CEA"/>
            <person name="William W."/>
        </authorList>
    </citation>
    <scope>NUCLEOTIDE SEQUENCE [LARGE SCALE GENOMIC DNA]</scope>
</reference>
<dbReference type="Gene3D" id="3.30.70.1820">
    <property type="entry name" value="L1 transposable element, RRM domain"/>
    <property type="match status" value="1"/>
</dbReference>
<dbReference type="Proteomes" id="UP001159405">
    <property type="component" value="Unassembled WGS sequence"/>
</dbReference>
<evidence type="ECO:0000313" key="3">
    <source>
        <dbReference type="EMBL" id="CAH3047157.1"/>
    </source>
</evidence>
<feature type="coiled-coil region" evidence="1">
    <location>
        <begin position="4"/>
        <end position="38"/>
    </location>
</feature>
<keyword evidence="1" id="KW-0175">Coiled coil</keyword>
<dbReference type="Pfam" id="PF25298">
    <property type="entry name" value="Baculo_FP_2nd"/>
    <property type="match status" value="1"/>
</dbReference>
<dbReference type="EMBL" id="CALNXK010000015">
    <property type="protein sequence ID" value="CAH3047157.1"/>
    <property type="molecule type" value="Genomic_DNA"/>
</dbReference>
<gene>
    <name evidence="3" type="ORF">PLOB_00010105</name>
</gene>
<feature type="domain" description="FP protein C-terminal" evidence="2">
    <location>
        <begin position="212"/>
        <end position="263"/>
    </location>
</feature>
<sequence>MTGNEKLRKENQSLRNEIAELKEKLQKISEEFSSKKAELTKPDAEKKMSSEGAHSLEFVSSKYDDLVAFKDEAVKQFNQLFTRVAEISILCDRIAKSIDSLEAYSYQFNVKIVGMPATTQNETSDQTVALCLRLFEALGVEDVSLNDIDIAHRIPSRSAWNRPNAIVCKFTRRPAKGKVMAARRRLEKLEASQLGFPDDFDISHINLYDHLTPRLQELLFESKKYKNANHFKFCWAKNGAVCLRKTETSTVIKLTSLDELNELRESR</sequence>
<organism evidence="3 4">
    <name type="scientific">Porites lobata</name>
    <dbReference type="NCBI Taxonomy" id="104759"/>
    <lineage>
        <taxon>Eukaryota</taxon>
        <taxon>Metazoa</taxon>
        <taxon>Cnidaria</taxon>
        <taxon>Anthozoa</taxon>
        <taxon>Hexacorallia</taxon>
        <taxon>Scleractinia</taxon>
        <taxon>Fungiina</taxon>
        <taxon>Poritidae</taxon>
        <taxon>Porites</taxon>
    </lineage>
</organism>
<name>A0ABN8NDQ5_9CNID</name>
<dbReference type="InterPro" id="IPR057251">
    <property type="entry name" value="FP_C"/>
</dbReference>
<evidence type="ECO:0000259" key="2">
    <source>
        <dbReference type="Pfam" id="PF25298"/>
    </source>
</evidence>
<keyword evidence="4" id="KW-1185">Reference proteome</keyword>
<accession>A0ABN8NDQ5</accession>
<comment type="caution">
    <text evidence="3">The sequence shown here is derived from an EMBL/GenBank/DDBJ whole genome shotgun (WGS) entry which is preliminary data.</text>
</comment>
<proteinExistence type="predicted"/>